<dbReference type="GO" id="GO:0005615">
    <property type="term" value="C:extracellular space"/>
    <property type="evidence" value="ECO:0007669"/>
    <property type="project" value="TreeGrafter"/>
</dbReference>
<dbReference type="Proteomes" id="UP001151081">
    <property type="component" value="Unassembled WGS sequence"/>
</dbReference>
<evidence type="ECO:0000256" key="2">
    <source>
        <dbReference type="ARBA" id="ARBA00005988"/>
    </source>
</evidence>
<dbReference type="GO" id="GO:0008270">
    <property type="term" value="F:zinc ion binding"/>
    <property type="evidence" value="ECO:0007669"/>
    <property type="project" value="InterPro"/>
</dbReference>
<dbReference type="SMART" id="SM00631">
    <property type="entry name" value="Zn_pept"/>
    <property type="match status" value="1"/>
</dbReference>
<evidence type="ECO:0000256" key="4">
    <source>
        <dbReference type="ARBA" id="ARBA00022801"/>
    </source>
</evidence>
<keyword evidence="10" id="KW-1185">Reference proteome</keyword>
<keyword evidence="6" id="KW-0482">Metalloprotease</keyword>
<dbReference type="PANTHER" id="PTHR11705:SF143">
    <property type="entry name" value="SLL0236 PROTEIN"/>
    <property type="match status" value="1"/>
</dbReference>
<organism evidence="9 10">
    <name type="scientific">Polyangium jinanense</name>
    <dbReference type="NCBI Taxonomy" id="2829994"/>
    <lineage>
        <taxon>Bacteria</taxon>
        <taxon>Pseudomonadati</taxon>
        <taxon>Myxococcota</taxon>
        <taxon>Polyangia</taxon>
        <taxon>Polyangiales</taxon>
        <taxon>Polyangiaceae</taxon>
        <taxon>Polyangium</taxon>
    </lineage>
</organism>
<evidence type="ECO:0000313" key="10">
    <source>
        <dbReference type="Proteomes" id="UP001151081"/>
    </source>
</evidence>
<comment type="cofactor">
    <cofactor evidence="1">
        <name>Zn(2+)</name>
        <dbReference type="ChEBI" id="CHEBI:29105"/>
    </cofactor>
</comment>
<feature type="domain" description="Peptidase M14" evidence="8">
    <location>
        <begin position="22"/>
        <end position="372"/>
    </location>
</feature>
<evidence type="ECO:0000256" key="6">
    <source>
        <dbReference type="ARBA" id="ARBA00023049"/>
    </source>
</evidence>
<accession>A0A9X4AWZ4</accession>
<sequence length="581" mass="64824">MSKDPSEARARLEAMSVGFRAKYVTYDELTRQVRAWAEGFPEIVRLQSIGKTLEGRDIWLLAIGRDPEGDGPAAWVDGNMHAVELAGSSVALAVAEDVIRNLVCPSDPLHDLPAHLGALLREDVVFYVLPRMCPDGAESVLRTGGYVRSNPRDDRLGKGAPFWKSGDVDGDGLALSMRRLDPAGDFVGSPEDPDLMLPRRIEDAGPFYTVYPEGTIEHWDGFSIPAPDYLSDNAVDMNRNFPYGWAPEPQQKGAGAYATSEPESRAVVEFTSKHPNIFAWVNLHCFGGVFIRPSGEQPDNRMDPTDLTLYRTLERWADDITGYPMVSGFEEFLYEPDKPLRGELSSYAYMQRGTVSMVCELWDFWKQVGLPVLRPFVWNYQRRTREDTMRMAAWDREHNQKRIVGAWRPFVHPQLGPVEIGGHDPRFGIWNPPPDRLGELCERQSRFFLRLASLAPRPRLVEARATRLEGDLWEVSAVVENLGFLPTFVLSSARSLPWNDVVRAQISFGEGVTLVSGEREAAVGHLEGWGAVDAMSSPGFPRTGGGPRRGRVRWIVRGRGVVTIRAGSPRVGKVEARVEVG</sequence>
<reference evidence="9 10" key="1">
    <citation type="submission" date="2021-04" db="EMBL/GenBank/DDBJ databases">
        <title>Genome analysis of Polyangium sp.</title>
        <authorList>
            <person name="Li Y."/>
            <person name="Wang J."/>
        </authorList>
    </citation>
    <scope>NUCLEOTIDE SEQUENCE [LARGE SCALE GENOMIC DNA]</scope>
    <source>
        <strain evidence="9 10">SDU14</strain>
    </source>
</reference>
<proteinExistence type="inferred from homology"/>
<keyword evidence="4" id="KW-0378">Hydrolase</keyword>
<dbReference type="GO" id="GO:0006508">
    <property type="term" value="P:proteolysis"/>
    <property type="evidence" value="ECO:0007669"/>
    <property type="project" value="UniProtKB-KW"/>
</dbReference>
<dbReference type="PRINTS" id="PR00765">
    <property type="entry name" value="CRBOXYPTASEA"/>
</dbReference>
<evidence type="ECO:0000313" key="9">
    <source>
        <dbReference type="EMBL" id="MDC3987336.1"/>
    </source>
</evidence>
<dbReference type="PROSITE" id="PS52035">
    <property type="entry name" value="PEPTIDASE_M14"/>
    <property type="match status" value="1"/>
</dbReference>
<keyword evidence="3" id="KW-0645">Protease</keyword>
<protein>
    <submittedName>
        <fullName evidence="9">Peptidase M14</fullName>
    </submittedName>
</protein>
<evidence type="ECO:0000256" key="7">
    <source>
        <dbReference type="PROSITE-ProRule" id="PRU01379"/>
    </source>
</evidence>
<dbReference type="SUPFAM" id="SSF53187">
    <property type="entry name" value="Zn-dependent exopeptidases"/>
    <property type="match status" value="1"/>
</dbReference>
<dbReference type="GO" id="GO:0004181">
    <property type="term" value="F:metallocarboxypeptidase activity"/>
    <property type="evidence" value="ECO:0007669"/>
    <property type="project" value="InterPro"/>
</dbReference>
<comment type="similarity">
    <text evidence="2 7">Belongs to the peptidase M14 family.</text>
</comment>
<evidence type="ECO:0000256" key="1">
    <source>
        <dbReference type="ARBA" id="ARBA00001947"/>
    </source>
</evidence>
<dbReference type="AlphaFoldDB" id="A0A9X4AWZ4"/>
<dbReference type="InterPro" id="IPR000834">
    <property type="entry name" value="Peptidase_M14"/>
</dbReference>
<evidence type="ECO:0000256" key="5">
    <source>
        <dbReference type="ARBA" id="ARBA00022833"/>
    </source>
</evidence>
<name>A0A9X4AWZ4_9BACT</name>
<dbReference type="Pfam" id="PF00246">
    <property type="entry name" value="Peptidase_M14"/>
    <property type="match status" value="2"/>
</dbReference>
<dbReference type="CDD" id="cd06905">
    <property type="entry name" value="M14-like"/>
    <property type="match status" value="1"/>
</dbReference>
<evidence type="ECO:0000259" key="8">
    <source>
        <dbReference type="PROSITE" id="PS52035"/>
    </source>
</evidence>
<comment type="caution">
    <text evidence="9">The sequence shown here is derived from an EMBL/GenBank/DDBJ whole genome shotgun (WGS) entry which is preliminary data.</text>
</comment>
<gene>
    <name evidence="9" type="ORF">KEG57_43105</name>
</gene>
<dbReference type="EMBL" id="JAGTJJ010000051">
    <property type="protein sequence ID" value="MDC3987336.1"/>
    <property type="molecule type" value="Genomic_DNA"/>
</dbReference>
<dbReference type="RefSeq" id="WP_272423725.1">
    <property type="nucleotide sequence ID" value="NZ_JAGTJJ010000051.1"/>
</dbReference>
<keyword evidence="5" id="KW-0862">Zinc</keyword>
<dbReference type="Gene3D" id="3.40.630.10">
    <property type="entry name" value="Zn peptidases"/>
    <property type="match status" value="1"/>
</dbReference>
<dbReference type="PANTHER" id="PTHR11705">
    <property type="entry name" value="PROTEASE FAMILY M14 CARBOXYPEPTIDASE A,B"/>
    <property type="match status" value="1"/>
</dbReference>
<evidence type="ECO:0000256" key="3">
    <source>
        <dbReference type="ARBA" id="ARBA00022670"/>
    </source>
</evidence>
<comment type="caution">
    <text evidence="7">Lacks conserved residue(s) required for the propagation of feature annotation.</text>
</comment>